<dbReference type="KEGG" id="nsm:JO391_04200"/>
<evidence type="ECO:0000256" key="2">
    <source>
        <dbReference type="SAM" id="SignalP"/>
    </source>
</evidence>
<dbReference type="Pfam" id="PF09699">
    <property type="entry name" value="Paired_CXXCH_1"/>
    <property type="match status" value="1"/>
</dbReference>
<feature type="domain" description="Cytochrome c-552/4" evidence="4">
    <location>
        <begin position="33"/>
        <end position="55"/>
    </location>
</feature>
<gene>
    <name evidence="5" type="ORF">JO391_04200</name>
</gene>
<dbReference type="SUPFAM" id="SSF48695">
    <property type="entry name" value="Multiheme cytochromes"/>
    <property type="match status" value="1"/>
</dbReference>
<feature type="chain" id="PRO_5034035590" evidence="2">
    <location>
        <begin position="23"/>
        <end position="646"/>
    </location>
</feature>
<dbReference type="InterPro" id="IPR023155">
    <property type="entry name" value="Cyt_c-552/4"/>
</dbReference>
<dbReference type="Gene3D" id="1.10.1130.10">
    <property type="entry name" value="Flavocytochrome C3, Chain A"/>
    <property type="match status" value="3"/>
</dbReference>
<dbReference type="InterPro" id="IPR010177">
    <property type="entry name" value="Paired_CXXCH_1"/>
</dbReference>
<sequence>MQAIRVLVAALILGLMGPSAFAEETPKPVGSEACAGCHSEATAAWEMSHHAHAWTLPTAETVLGDFSDISVSHGGFTARFFMDGDSYMIETEGPDGQRRPYEVVGVAGITPLQQYLLSPEPGRTQVFDIAWDVNEKRWYPVFPTQMVGPGDGFHWTGPYKSWEARCAECHATNYTRNYDPRTRTYAPQMTEISVGCESCHGPGSAHLSWAKDPHGFTVPAGLTAHGLTVALEGKQAGEIAVCLTCHSRRESLADGTPVPGTSYAETYAISLLRPGVYHADGQILDEVFEGGSFLQSKMFAKGVTCSNCHEPHSGALKAEGNAVCTQCHSPAGNPDFPSLPLKVFDGPEHTFHPEGSEGARCVNCHMTGRTYMGVDFRRDHSFRIPRPDLDAATGAPDACTGCHADKGADWAAAEIARRFPDSTHRGPHYGAVLAAGRADPVAQTGALIALAEWPGPGIVRATALEMIPALPAGPELDRLAGLRTDPDPLVRAALPGAFMGLPPEQRLQVLRPLLTDPVATVRAAAGKALVAVPVEDPDLAAALAVWQGGLGSRLDMPETHLQIGGAALQRRDLGLAAQAFGEAVRQDPQLPAAWSMLVQIHAAAGDMEGARALLAEGIRLNPGDPELFGLQTQFGGGAEGLLPDLP</sequence>
<keyword evidence="6" id="KW-1185">Reference proteome</keyword>
<dbReference type="Pfam" id="PF14559">
    <property type="entry name" value="TPR_19"/>
    <property type="match status" value="1"/>
</dbReference>
<proteinExistence type="predicted"/>
<dbReference type="GO" id="GO:0016491">
    <property type="term" value="F:oxidoreductase activity"/>
    <property type="evidence" value="ECO:0007669"/>
    <property type="project" value="TreeGrafter"/>
</dbReference>
<dbReference type="PANTHER" id="PTHR35038">
    <property type="entry name" value="DISSIMILATORY SULFITE REDUCTASE SIRA"/>
    <property type="match status" value="1"/>
</dbReference>
<dbReference type="InterPro" id="IPR036280">
    <property type="entry name" value="Multihaem_cyt_sf"/>
</dbReference>
<dbReference type="PANTHER" id="PTHR35038:SF8">
    <property type="entry name" value="C-TYPE POLYHEME CYTOCHROME OMCC"/>
    <property type="match status" value="1"/>
</dbReference>
<dbReference type="RefSeq" id="WP_220662942.1">
    <property type="nucleotide sequence ID" value="NZ_CP069370.1"/>
</dbReference>
<name>A0A8G0ZXU1_9RHOB</name>
<dbReference type="Pfam" id="PF13435">
    <property type="entry name" value="Cytochrome_C554"/>
    <property type="match status" value="2"/>
</dbReference>
<evidence type="ECO:0000259" key="4">
    <source>
        <dbReference type="Pfam" id="PF13435"/>
    </source>
</evidence>
<accession>A0A8G0ZXU1</accession>
<dbReference type="InterPro" id="IPR011989">
    <property type="entry name" value="ARM-like"/>
</dbReference>
<dbReference type="InterPro" id="IPR011990">
    <property type="entry name" value="TPR-like_helical_dom_sf"/>
</dbReference>
<evidence type="ECO:0000313" key="5">
    <source>
        <dbReference type="EMBL" id="QYZ70725.1"/>
    </source>
</evidence>
<dbReference type="Gene3D" id="1.25.10.10">
    <property type="entry name" value="Leucine-rich Repeat Variant"/>
    <property type="match status" value="1"/>
</dbReference>
<keyword evidence="1 2" id="KW-0732">Signal</keyword>
<feature type="domain" description="Cytochrome c-552/4" evidence="4">
    <location>
        <begin position="163"/>
        <end position="201"/>
    </location>
</feature>
<reference evidence="5" key="1">
    <citation type="submission" date="2021-02" db="EMBL/GenBank/DDBJ databases">
        <title>Rhodobacter shimadae sp. nov., an aerobic anoxygenic phototrophic bacterium isolated from a hot spring.</title>
        <authorList>
            <person name="Muramatsu S."/>
            <person name="Haruta S."/>
            <person name="Hirose S."/>
            <person name="Hanada S."/>
        </authorList>
    </citation>
    <scope>NUCLEOTIDE SEQUENCE</scope>
    <source>
        <strain evidence="5">N10</strain>
    </source>
</reference>
<dbReference type="Proteomes" id="UP000826300">
    <property type="component" value="Chromosome"/>
</dbReference>
<dbReference type="SUPFAM" id="SSF48452">
    <property type="entry name" value="TPR-like"/>
    <property type="match status" value="1"/>
</dbReference>
<dbReference type="InterPro" id="IPR051829">
    <property type="entry name" value="Multiheme_Cytochr_ET"/>
</dbReference>
<dbReference type="EMBL" id="CP069370">
    <property type="protein sequence ID" value="QYZ70725.1"/>
    <property type="molecule type" value="Genomic_DNA"/>
</dbReference>
<feature type="signal peptide" evidence="2">
    <location>
        <begin position="1"/>
        <end position="22"/>
    </location>
</feature>
<feature type="domain" description="Doubled CXXCH motif" evidence="3">
    <location>
        <begin position="299"/>
        <end position="330"/>
    </location>
</feature>
<evidence type="ECO:0000256" key="1">
    <source>
        <dbReference type="ARBA" id="ARBA00022729"/>
    </source>
</evidence>
<protein>
    <submittedName>
        <fullName evidence="5">Tetratricopeptide repeat protein</fullName>
    </submittedName>
</protein>
<dbReference type="Gene3D" id="1.25.40.10">
    <property type="entry name" value="Tetratricopeptide repeat domain"/>
    <property type="match status" value="1"/>
</dbReference>
<organism evidence="5 6">
    <name type="scientific">Neotabrizicola shimadae</name>
    <dbReference type="NCBI Taxonomy" id="2807096"/>
    <lineage>
        <taxon>Bacteria</taxon>
        <taxon>Pseudomonadati</taxon>
        <taxon>Pseudomonadota</taxon>
        <taxon>Alphaproteobacteria</taxon>
        <taxon>Rhodobacterales</taxon>
        <taxon>Paracoccaceae</taxon>
        <taxon>Neotabrizicola</taxon>
    </lineage>
</organism>
<evidence type="ECO:0000259" key="3">
    <source>
        <dbReference type="Pfam" id="PF09699"/>
    </source>
</evidence>
<evidence type="ECO:0000313" key="6">
    <source>
        <dbReference type="Proteomes" id="UP000826300"/>
    </source>
</evidence>
<dbReference type="AlphaFoldDB" id="A0A8G0ZXU1"/>